<dbReference type="AlphaFoldDB" id="C6XN20"/>
<dbReference type="EMBL" id="CP001678">
    <property type="protein sequence ID" value="ACT58190.1"/>
    <property type="molecule type" value="Genomic_DNA"/>
</dbReference>
<gene>
    <name evidence="2" type="ordered locus">Hbal_0488</name>
</gene>
<evidence type="ECO:0000313" key="3">
    <source>
        <dbReference type="Proteomes" id="UP000002745"/>
    </source>
</evidence>
<accession>C6XN20</accession>
<keyword evidence="1" id="KW-1133">Transmembrane helix</keyword>
<evidence type="ECO:0000313" key="2">
    <source>
        <dbReference type="EMBL" id="ACT58190.1"/>
    </source>
</evidence>
<protein>
    <submittedName>
        <fullName evidence="2">Uncharacterized protein</fullName>
    </submittedName>
</protein>
<dbReference type="STRING" id="582402.Hbal_0488"/>
<dbReference type="eggNOG" id="ENOG5031AXB">
    <property type="taxonomic scope" value="Bacteria"/>
</dbReference>
<dbReference type="KEGG" id="hba:Hbal_0488"/>
<dbReference type="Proteomes" id="UP000002745">
    <property type="component" value="Chromosome"/>
</dbReference>
<organism evidence="2 3">
    <name type="scientific">Hirschia baltica (strain ATCC 49814 / DSM 5838 / IFAM 1418)</name>
    <dbReference type="NCBI Taxonomy" id="582402"/>
    <lineage>
        <taxon>Bacteria</taxon>
        <taxon>Pseudomonadati</taxon>
        <taxon>Pseudomonadota</taxon>
        <taxon>Alphaproteobacteria</taxon>
        <taxon>Hyphomonadales</taxon>
        <taxon>Hyphomonadaceae</taxon>
        <taxon>Hirschia</taxon>
    </lineage>
</organism>
<sequence>MLSGEKVLSRRIFVGIIAGTTLLSSGCATVAVFETVSETEIQLTKPQSELHKASVAFCETSQDSKWANGESNFSALMKIWGGDNEVGKAYWEHLTQFEPDASEIAELVNYDVSSAIESLAEVNQLAQALLPSHGAVTKPRNADVREFERVVIHAGQARETFAASFLRIKQTDSSALEDIDPVKVLEPFDKELELARLIVDGLAAARMSEVLASLEEPTS</sequence>
<keyword evidence="3" id="KW-1185">Reference proteome</keyword>
<keyword evidence="1" id="KW-0472">Membrane</keyword>
<dbReference type="HOGENOM" id="CLU_1260007_0_0_5"/>
<name>C6XN20_HIRBI</name>
<dbReference type="OrthoDB" id="9822973at2"/>
<keyword evidence="1" id="KW-0812">Transmembrane</keyword>
<evidence type="ECO:0000256" key="1">
    <source>
        <dbReference type="SAM" id="Phobius"/>
    </source>
</evidence>
<feature type="transmembrane region" description="Helical" evidence="1">
    <location>
        <begin position="12"/>
        <end position="33"/>
    </location>
</feature>
<proteinExistence type="predicted"/>
<dbReference type="PROSITE" id="PS51257">
    <property type="entry name" value="PROKAR_LIPOPROTEIN"/>
    <property type="match status" value="1"/>
</dbReference>
<reference evidence="3" key="1">
    <citation type="journal article" date="2011" name="J. Bacteriol.">
        <title>Genome sequences of eight morphologically diverse alphaproteobacteria.</title>
        <authorList>
            <consortium name="US DOE Joint Genome Institute"/>
            <person name="Brown P.J."/>
            <person name="Kysela D.T."/>
            <person name="Buechlein A."/>
            <person name="Hemmerich C."/>
            <person name="Brun Y.V."/>
        </authorList>
    </citation>
    <scope>NUCLEOTIDE SEQUENCE [LARGE SCALE GENOMIC DNA]</scope>
    <source>
        <strain evidence="3">ATCC 49814 / DSM 5838 / IFAM 1418</strain>
    </source>
</reference>